<evidence type="ECO:0000313" key="2">
    <source>
        <dbReference type="Proteomes" id="UP001385951"/>
    </source>
</evidence>
<proteinExistence type="predicted"/>
<accession>A0AAW0FGX8</accession>
<gene>
    <name evidence="1" type="ORF">QCA50_017546</name>
</gene>
<name>A0AAW0FGX8_9APHY</name>
<evidence type="ECO:0000313" key="1">
    <source>
        <dbReference type="EMBL" id="KAK7679492.1"/>
    </source>
</evidence>
<dbReference type="AlphaFoldDB" id="A0AAW0FGX8"/>
<keyword evidence="2" id="KW-1185">Reference proteome</keyword>
<reference evidence="1 2" key="1">
    <citation type="submission" date="2022-09" db="EMBL/GenBank/DDBJ databases">
        <authorList>
            <person name="Palmer J.M."/>
        </authorList>
    </citation>
    <scope>NUCLEOTIDE SEQUENCE [LARGE SCALE GENOMIC DNA]</scope>
    <source>
        <strain evidence="1 2">DSM 7382</strain>
    </source>
</reference>
<sequence length="128" mass="14016">MPLQVRASLQSTGNGPEVIVSAAHELNFTKSKVEKSWLNCGSLNAREMLGIVLGPQKRFPIAIPTFARARDVREDAVEAKTSFGQPSINKALLNLGKLHPTVNTVFGARPACFSHYMKEGKWAESKHS</sequence>
<protein>
    <submittedName>
        <fullName evidence="1">Uncharacterized protein</fullName>
    </submittedName>
</protein>
<comment type="caution">
    <text evidence="1">The sequence shown here is derived from an EMBL/GenBank/DDBJ whole genome shotgun (WGS) entry which is preliminary data.</text>
</comment>
<dbReference type="EMBL" id="JASBNA010000059">
    <property type="protein sequence ID" value="KAK7679492.1"/>
    <property type="molecule type" value="Genomic_DNA"/>
</dbReference>
<organism evidence="1 2">
    <name type="scientific">Cerrena zonata</name>
    <dbReference type="NCBI Taxonomy" id="2478898"/>
    <lineage>
        <taxon>Eukaryota</taxon>
        <taxon>Fungi</taxon>
        <taxon>Dikarya</taxon>
        <taxon>Basidiomycota</taxon>
        <taxon>Agaricomycotina</taxon>
        <taxon>Agaricomycetes</taxon>
        <taxon>Polyporales</taxon>
        <taxon>Cerrenaceae</taxon>
        <taxon>Cerrena</taxon>
    </lineage>
</organism>
<dbReference type="Proteomes" id="UP001385951">
    <property type="component" value="Unassembled WGS sequence"/>
</dbReference>